<dbReference type="GO" id="GO:0005737">
    <property type="term" value="C:cytoplasm"/>
    <property type="evidence" value="ECO:0007669"/>
    <property type="project" value="InterPro"/>
</dbReference>
<dbReference type="Proteomes" id="UP000070133">
    <property type="component" value="Unassembled WGS sequence"/>
</dbReference>
<evidence type="ECO:0000313" key="7">
    <source>
        <dbReference type="EMBL" id="KXS95191.1"/>
    </source>
</evidence>
<dbReference type="OrthoDB" id="3542292at2759"/>
<comment type="similarity">
    <text evidence="2 5">Belongs to the glycosyl hydrolase 37 family.</text>
</comment>
<dbReference type="SUPFAM" id="SSF48208">
    <property type="entry name" value="Six-hairpin glycosidases"/>
    <property type="match status" value="1"/>
</dbReference>
<dbReference type="Pfam" id="PF07492">
    <property type="entry name" value="Trehalase_Ca-bi"/>
    <property type="match status" value="1"/>
</dbReference>
<keyword evidence="4 5" id="KW-0326">Glycosidase</keyword>
<dbReference type="GO" id="GO:0005993">
    <property type="term" value="P:trehalose catabolic process"/>
    <property type="evidence" value="ECO:0007669"/>
    <property type="project" value="InterPro"/>
</dbReference>
<keyword evidence="3 5" id="KW-0378">Hydrolase</keyword>
<name>A0A139GYF1_9PEZI</name>
<dbReference type="InterPro" id="IPR008928">
    <property type="entry name" value="6-hairpin_glycosidase_sf"/>
</dbReference>
<dbReference type="PANTHER" id="PTHR23403">
    <property type="entry name" value="TREHALASE"/>
    <property type="match status" value="1"/>
</dbReference>
<dbReference type="GO" id="GO:0004555">
    <property type="term" value="F:alpha,alpha-trehalase activity"/>
    <property type="evidence" value="ECO:0007669"/>
    <property type="project" value="UniProtKB-EC"/>
</dbReference>
<dbReference type="EMBL" id="LFZN01000229">
    <property type="protein sequence ID" value="KXS95191.1"/>
    <property type="molecule type" value="Genomic_DNA"/>
</dbReference>
<comment type="caution">
    <text evidence="7">The sequence shown here is derived from an EMBL/GenBank/DDBJ whole genome shotgun (WGS) entry which is preliminary data.</text>
</comment>
<protein>
    <recommendedName>
        <fullName evidence="5">Trehalase</fullName>
        <ecNumber evidence="5">3.2.1.28</ecNumber>
    </recommendedName>
    <alternativeName>
        <fullName evidence="5">Alpha-trehalose glucohydrolase</fullName>
    </alternativeName>
</protein>
<evidence type="ECO:0000256" key="4">
    <source>
        <dbReference type="ARBA" id="ARBA00023295"/>
    </source>
</evidence>
<reference evidence="7 8" key="1">
    <citation type="submission" date="2015-07" db="EMBL/GenBank/DDBJ databases">
        <title>Comparative genomics of the Sigatoka disease complex on banana suggests a link between parallel evolutionary changes in Pseudocercospora fijiensis and Pseudocercospora eumusae and increased virulence on the banana host.</title>
        <authorList>
            <person name="Chang T.-C."/>
            <person name="Salvucci A."/>
            <person name="Crous P.W."/>
            <person name="Stergiopoulos I."/>
        </authorList>
    </citation>
    <scope>NUCLEOTIDE SEQUENCE [LARGE SCALE GENOMIC DNA]</scope>
    <source>
        <strain evidence="7 8">CBS 114824</strain>
    </source>
</reference>
<accession>A0A139GYF1</accession>
<evidence type="ECO:0000256" key="5">
    <source>
        <dbReference type="RuleBase" id="RU361180"/>
    </source>
</evidence>
<evidence type="ECO:0000313" key="8">
    <source>
        <dbReference type="Proteomes" id="UP000070133"/>
    </source>
</evidence>
<dbReference type="InterPro" id="IPR012341">
    <property type="entry name" value="6hp_glycosidase-like_sf"/>
</dbReference>
<dbReference type="AlphaFoldDB" id="A0A139GYF1"/>
<dbReference type="InterPro" id="IPR011120">
    <property type="entry name" value="Trehalase_Ca-bd"/>
</dbReference>
<dbReference type="PANTHER" id="PTHR23403:SF6">
    <property type="entry name" value="CYTOSOLIC NEUTRAL TREHALASE-RELATED"/>
    <property type="match status" value="1"/>
</dbReference>
<sequence>MGQLTKVSSWGYEGEKLICTSFKIEVESVRKVLLAQEDSDNDEKITVADKGPKSFRLRTLDHAPDFDIEGTYCLSTLLQELTLHARRGERIAILQGALIAENPVDRTRRRIEQEFWQSLTRRMDQSLIKIVANDPKDYGDDPRPRIYVPHALTEQLAYYQNLANQYPGLRLEVLRLPPVSEHADMVRIRKTPGILALEMEKHDGILRGLQYIVPGGRFNEFYYWDSHFTAIGLLEAGRLDLVEDIVRQMIFQMKYYGCILNANRSYYLGRSQPPFLTDLVLRTYKRILDNDPNKARDFLKQGIFAAIKEYHQVWTSEPRLDPKTGLSRYRPTRYGIPPEVEPGHFDWVLEKFAAKHGMTVRQLDDAYNSGKIQDSEMDDFFLHDAAVRESGHDTSYRVEGQAADLATIDLACLLYKYEKDIEWAIQEVFGGTLDVPSDCGPTASRTPQYWNHKAASRQASVNKYCWNPEEGMYHDYNTAKQRQTQYESVTTFWALWSGIASEEQAKSLMQKALPKFEYQGGVVSTTRQPREPHGKGPPIRQRQWDFPFGWAPHQMMLWDGLQQYGYHDVAKRLAYRWLYLLTRIAVDYNGMITERYDVTSFELGTKEVVEYGNQGCDFRGVASEGFGWSNASYTYGLTIIGPELVNALKKGLRCEEALNTGCDDRLSLANQRTLLACWNSQYVDFDFTSYR</sequence>
<dbReference type="PROSITE" id="PS00928">
    <property type="entry name" value="TREHALASE_2"/>
    <property type="match status" value="1"/>
</dbReference>
<dbReference type="InterPro" id="IPR018232">
    <property type="entry name" value="Glyco_hydro_37_CS"/>
</dbReference>
<organism evidence="7 8">
    <name type="scientific">Pseudocercospora eumusae</name>
    <dbReference type="NCBI Taxonomy" id="321146"/>
    <lineage>
        <taxon>Eukaryota</taxon>
        <taxon>Fungi</taxon>
        <taxon>Dikarya</taxon>
        <taxon>Ascomycota</taxon>
        <taxon>Pezizomycotina</taxon>
        <taxon>Dothideomycetes</taxon>
        <taxon>Dothideomycetidae</taxon>
        <taxon>Mycosphaerellales</taxon>
        <taxon>Mycosphaerellaceae</taxon>
        <taxon>Pseudocercospora</taxon>
    </lineage>
</organism>
<keyword evidence="8" id="KW-1185">Reference proteome</keyword>
<dbReference type="Gene3D" id="1.50.10.10">
    <property type="match status" value="1"/>
</dbReference>
<dbReference type="Pfam" id="PF01204">
    <property type="entry name" value="Trehalase"/>
    <property type="match status" value="1"/>
</dbReference>
<dbReference type="GO" id="GO:0005509">
    <property type="term" value="F:calcium ion binding"/>
    <property type="evidence" value="ECO:0007669"/>
    <property type="project" value="InterPro"/>
</dbReference>
<dbReference type="InterPro" id="IPR001661">
    <property type="entry name" value="Glyco_hydro_37"/>
</dbReference>
<dbReference type="EC" id="3.2.1.28" evidence="5"/>
<dbReference type="STRING" id="321146.A0A139GYF1"/>
<dbReference type="PRINTS" id="PR00744">
    <property type="entry name" value="GLHYDRLASE37"/>
</dbReference>
<evidence type="ECO:0000256" key="1">
    <source>
        <dbReference type="ARBA" id="ARBA00001576"/>
    </source>
</evidence>
<comment type="catalytic activity">
    <reaction evidence="1 5">
        <text>alpha,alpha-trehalose + H2O = alpha-D-glucose + beta-D-glucose</text>
        <dbReference type="Rhea" id="RHEA:32675"/>
        <dbReference type="ChEBI" id="CHEBI:15377"/>
        <dbReference type="ChEBI" id="CHEBI:15903"/>
        <dbReference type="ChEBI" id="CHEBI:16551"/>
        <dbReference type="ChEBI" id="CHEBI:17925"/>
        <dbReference type="EC" id="3.2.1.28"/>
    </reaction>
</comment>
<gene>
    <name evidence="7" type="ORF">AC578_6604</name>
</gene>
<proteinExistence type="inferred from homology"/>
<evidence type="ECO:0000259" key="6">
    <source>
        <dbReference type="Pfam" id="PF07492"/>
    </source>
</evidence>
<evidence type="ECO:0000256" key="2">
    <source>
        <dbReference type="ARBA" id="ARBA00005615"/>
    </source>
</evidence>
<evidence type="ECO:0000256" key="3">
    <source>
        <dbReference type="ARBA" id="ARBA00022801"/>
    </source>
</evidence>
<feature type="domain" description="Neutral trehalase Ca2+ binding" evidence="6">
    <location>
        <begin position="32"/>
        <end position="59"/>
    </location>
</feature>